<keyword evidence="3" id="KW-1185">Reference proteome</keyword>
<name>A0A2K9NIX3_9PROT</name>
<protein>
    <submittedName>
        <fullName evidence="2">Alpha/beta hydrolase</fullName>
    </submittedName>
</protein>
<dbReference type="EMBL" id="CP025612">
    <property type="protein sequence ID" value="AUN32255.1"/>
    <property type="molecule type" value="Genomic_DNA"/>
</dbReference>
<dbReference type="RefSeq" id="WP_102113798.1">
    <property type="nucleotide sequence ID" value="NZ_BMGN01000006.1"/>
</dbReference>
<evidence type="ECO:0000313" key="3">
    <source>
        <dbReference type="Proteomes" id="UP000234752"/>
    </source>
</evidence>
<dbReference type="PANTHER" id="PTHR43798:SF29">
    <property type="entry name" value="AB HYDROLASE-1 DOMAIN-CONTAINING PROTEIN"/>
    <property type="match status" value="1"/>
</dbReference>
<evidence type="ECO:0000313" key="2">
    <source>
        <dbReference type="EMBL" id="AUN32255.1"/>
    </source>
</evidence>
<gene>
    <name evidence="2" type="ORF">C0V82_17835</name>
</gene>
<sequence length="238" mass="25571">MTPPTPHARQPLLLLPGLLCDEALWAHQINNLSDIADCTVADLTKADSMEALAEAVLAQAPERFALAGLSMGGYVAFEILRRAPQRVTRLCLVDTSARPDTVEQRQRRAAMLKLARIGKFRGMSPRLLSTQVHPDHVAVPEIGGVVLAMTERVGRDAFCRQQAAILSRPDSRPGLAAIAVPTLVIVGADDAQTPPDRSQEIAAAVPGASLYVVPCCGHLAPLEQPELVTGLMREWLLA</sequence>
<organism evidence="2 3">
    <name type="scientific">Niveispirillum cyanobacteriorum</name>
    <dbReference type="NCBI Taxonomy" id="1612173"/>
    <lineage>
        <taxon>Bacteria</taxon>
        <taxon>Pseudomonadati</taxon>
        <taxon>Pseudomonadota</taxon>
        <taxon>Alphaproteobacteria</taxon>
        <taxon>Rhodospirillales</taxon>
        <taxon>Azospirillaceae</taxon>
        <taxon>Niveispirillum</taxon>
    </lineage>
</organism>
<dbReference type="Pfam" id="PF12697">
    <property type="entry name" value="Abhydrolase_6"/>
    <property type="match status" value="1"/>
</dbReference>
<dbReference type="PRINTS" id="PR00111">
    <property type="entry name" value="ABHYDROLASE"/>
</dbReference>
<dbReference type="InterPro" id="IPR029058">
    <property type="entry name" value="AB_hydrolase_fold"/>
</dbReference>
<dbReference type="OrthoDB" id="5491135at2"/>
<dbReference type="Proteomes" id="UP000234752">
    <property type="component" value="Chromosome eg_2"/>
</dbReference>
<dbReference type="InterPro" id="IPR000073">
    <property type="entry name" value="AB_hydrolase_1"/>
</dbReference>
<dbReference type="InterPro" id="IPR050266">
    <property type="entry name" value="AB_hydrolase_sf"/>
</dbReference>
<keyword evidence="2" id="KW-0378">Hydrolase</keyword>
<reference evidence="2 3" key="1">
    <citation type="submission" date="2017-12" db="EMBL/GenBank/DDBJ databases">
        <title>Genomes of bacteria within cyanobacterial aggregates.</title>
        <authorList>
            <person name="Cai H."/>
        </authorList>
    </citation>
    <scope>NUCLEOTIDE SEQUENCE [LARGE SCALE GENOMIC DNA]</scope>
    <source>
        <strain evidence="2 3">TH16</strain>
    </source>
</reference>
<proteinExistence type="predicted"/>
<dbReference type="Gene3D" id="3.40.50.1820">
    <property type="entry name" value="alpha/beta hydrolase"/>
    <property type="match status" value="1"/>
</dbReference>
<evidence type="ECO:0000259" key="1">
    <source>
        <dbReference type="Pfam" id="PF12697"/>
    </source>
</evidence>
<accession>A0A2K9NIX3</accession>
<dbReference type="GO" id="GO:0016787">
    <property type="term" value="F:hydrolase activity"/>
    <property type="evidence" value="ECO:0007669"/>
    <property type="project" value="UniProtKB-KW"/>
</dbReference>
<dbReference type="PANTHER" id="PTHR43798">
    <property type="entry name" value="MONOACYLGLYCEROL LIPASE"/>
    <property type="match status" value="1"/>
</dbReference>
<dbReference type="AlphaFoldDB" id="A0A2K9NIX3"/>
<dbReference type="KEGG" id="ncb:C0V82_17835"/>
<feature type="domain" description="AB hydrolase-1" evidence="1">
    <location>
        <begin position="44"/>
        <end position="228"/>
    </location>
</feature>
<dbReference type="SUPFAM" id="SSF53474">
    <property type="entry name" value="alpha/beta-Hydrolases"/>
    <property type="match status" value="1"/>
</dbReference>